<dbReference type="CDD" id="cd19481">
    <property type="entry name" value="RecA-like_protease"/>
    <property type="match status" value="1"/>
</dbReference>
<feature type="region of interest" description="Disordered" evidence="1">
    <location>
        <begin position="357"/>
        <end position="383"/>
    </location>
</feature>
<dbReference type="SMART" id="SM00382">
    <property type="entry name" value="AAA"/>
    <property type="match status" value="1"/>
</dbReference>
<evidence type="ECO:0000259" key="2">
    <source>
        <dbReference type="SMART" id="SM00382"/>
    </source>
</evidence>
<gene>
    <name evidence="3" type="ORF">OHK93_004888</name>
</gene>
<dbReference type="Pfam" id="PF00004">
    <property type="entry name" value="AAA"/>
    <property type="match status" value="1"/>
</dbReference>
<dbReference type="InterPro" id="IPR027417">
    <property type="entry name" value="P-loop_NTPase"/>
</dbReference>
<dbReference type="EMBL" id="JAPUFD010000023">
    <property type="protein sequence ID" value="MDI1493101.1"/>
    <property type="molecule type" value="Genomic_DNA"/>
</dbReference>
<dbReference type="Pfam" id="PF22942">
    <property type="entry name" value="DUF7025"/>
    <property type="match status" value="1"/>
</dbReference>
<comment type="caution">
    <text evidence="3">The sequence shown here is derived from an EMBL/GenBank/DDBJ whole genome shotgun (WGS) entry which is preliminary data.</text>
</comment>
<dbReference type="AlphaFoldDB" id="A0AA43QUY2"/>
<dbReference type="GO" id="GO:0005524">
    <property type="term" value="F:ATP binding"/>
    <property type="evidence" value="ECO:0007669"/>
    <property type="project" value="InterPro"/>
</dbReference>
<name>A0AA43QUY2_9LECA</name>
<proteinExistence type="predicted"/>
<dbReference type="PANTHER" id="PTHR46411">
    <property type="entry name" value="FAMILY ATPASE, PUTATIVE-RELATED"/>
    <property type="match status" value="1"/>
</dbReference>
<accession>A0AA43QUY2</accession>
<protein>
    <recommendedName>
        <fullName evidence="2">AAA+ ATPase domain-containing protein</fullName>
    </recommendedName>
</protein>
<evidence type="ECO:0000256" key="1">
    <source>
        <dbReference type="SAM" id="MobiDB-lite"/>
    </source>
</evidence>
<reference evidence="3" key="1">
    <citation type="journal article" date="2023" name="Genome Biol. Evol.">
        <title>First Whole Genome Sequence and Flow Cytometry Genome Size Data for the Lichen-Forming Fungus Ramalina farinacea (Ascomycota).</title>
        <authorList>
            <person name="Llewellyn T."/>
            <person name="Mian S."/>
            <person name="Hill R."/>
            <person name="Leitch I.J."/>
            <person name="Gaya E."/>
        </authorList>
    </citation>
    <scope>NUCLEOTIDE SEQUENCE</scope>
    <source>
        <strain evidence="3">LIQ254RAFAR</strain>
    </source>
</reference>
<feature type="domain" description="AAA+ ATPase" evidence="2">
    <location>
        <begin position="488"/>
        <end position="615"/>
    </location>
</feature>
<dbReference type="Gene3D" id="3.40.50.300">
    <property type="entry name" value="P-loop containing nucleotide triphosphate hydrolases"/>
    <property type="match status" value="1"/>
</dbReference>
<sequence length="698" mass="79521">MKINWSRPNLKQFSCTSPVIQKEEDFTDRAEKIILDSGSVHSDDTSLKGNGNNAIPKMSAAGMDCMVRNLYPDRKGRWTEKYPTWLGDPVENDQTKRFALIVRHKKVESTQKKLEIESISIQSPLLKRALVAVFQDYPGVTADLEQLEFKAPFKPFVHRWTKFEQATVHERDPQTKQHLALLWNVLETELRPFLANLKDLTRRGLIDYKSLWAIYEPGSLLVMHSEGGERLFRCIDTKGLKEGHCKLDLQFIDWDGERFGLATEGTKIAAFVGTMPITSLRAKPLDRHPDKAGIERRVLQKAKVFEALKGYHFRAYKGTGIDATGFKVARFNVESRVIIDTAAFNLFNPDDQVRLSGLDKPSRTITTNRRDSDSDSGSDSEIEIVSDSEDGELRAMTSAKRRRFSASQVPPLRYDQLLICNDSVRAFSMKDNKWLRLFIDSLMDIKWNSGAFPGLVLPADTKDLLLAFAESQVKRHQKFDDVIQGKGRGTIMLLSGPPGVGKTLTAESIAEEMHVPLYMLSAGDLGTDPKDVESVLSKTFEMATKWRAVLLLDEADVFLLARNTHDLERNKLVSIFLRMLEYYQGFLFLTTNRVQDIDDAFESRIQLHLQYAELDYACRQAVWRNFLSISDPADNEFTEERISELARTEMNGRQIKNVIKPAQLLAARHESQLRLEHVQTVMKLKADNQVKKHLAVPW</sequence>
<keyword evidence="4" id="KW-1185">Reference proteome</keyword>
<dbReference type="GO" id="GO:0016887">
    <property type="term" value="F:ATP hydrolysis activity"/>
    <property type="evidence" value="ECO:0007669"/>
    <property type="project" value="InterPro"/>
</dbReference>
<evidence type="ECO:0000313" key="4">
    <source>
        <dbReference type="Proteomes" id="UP001161017"/>
    </source>
</evidence>
<dbReference type="InterPro" id="IPR054289">
    <property type="entry name" value="DUF7025"/>
</dbReference>
<feature type="compositionally biased region" description="Acidic residues" evidence="1">
    <location>
        <begin position="374"/>
        <end position="383"/>
    </location>
</feature>
<dbReference type="PANTHER" id="PTHR46411:SF3">
    <property type="entry name" value="AAA+ ATPASE DOMAIN-CONTAINING PROTEIN"/>
    <property type="match status" value="1"/>
</dbReference>
<dbReference type="Proteomes" id="UP001161017">
    <property type="component" value="Unassembled WGS sequence"/>
</dbReference>
<organism evidence="3 4">
    <name type="scientific">Ramalina farinacea</name>
    <dbReference type="NCBI Taxonomy" id="258253"/>
    <lineage>
        <taxon>Eukaryota</taxon>
        <taxon>Fungi</taxon>
        <taxon>Dikarya</taxon>
        <taxon>Ascomycota</taxon>
        <taxon>Pezizomycotina</taxon>
        <taxon>Lecanoromycetes</taxon>
        <taxon>OSLEUM clade</taxon>
        <taxon>Lecanoromycetidae</taxon>
        <taxon>Lecanorales</taxon>
        <taxon>Lecanorineae</taxon>
        <taxon>Ramalinaceae</taxon>
        <taxon>Ramalina</taxon>
    </lineage>
</organism>
<evidence type="ECO:0000313" key="3">
    <source>
        <dbReference type="EMBL" id="MDI1493101.1"/>
    </source>
</evidence>
<dbReference type="InterPro" id="IPR003959">
    <property type="entry name" value="ATPase_AAA_core"/>
</dbReference>
<dbReference type="InterPro" id="IPR003593">
    <property type="entry name" value="AAA+_ATPase"/>
</dbReference>
<dbReference type="SUPFAM" id="SSF52540">
    <property type="entry name" value="P-loop containing nucleoside triphosphate hydrolases"/>
    <property type="match status" value="1"/>
</dbReference>